<dbReference type="InterPro" id="IPR016169">
    <property type="entry name" value="FAD-bd_PCMH_sub2"/>
</dbReference>
<dbReference type="PANTHER" id="PTHR43716:SF1">
    <property type="entry name" value="D-2-HYDROXYGLUTARATE DEHYDROGENASE, MITOCHONDRIAL"/>
    <property type="match status" value="1"/>
</dbReference>
<comment type="caution">
    <text evidence="13">The sequence shown here is derived from an EMBL/GenBank/DDBJ whole genome shotgun (WGS) entry which is preliminary data.</text>
</comment>
<dbReference type="InterPro" id="IPR016173">
    <property type="entry name" value="D-lactate_DH_C-sub2"/>
</dbReference>
<dbReference type="InterPro" id="IPR006094">
    <property type="entry name" value="Oxid_FAD_bind_N"/>
</dbReference>
<dbReference type="SUPFAM" id="SSF56176">
    <property type="entry name" value="FAD-binding/transporter-associated domain-like"/>
    <property type="match status" value="1"/>
</dbReference>
<comment type="similarity">
    <text evidence="9">Belongs to the quinone-dependent D-lactate dehydrogenase family.</text>
</comment>
<comment type="catalytic activity">
    <reaction evidence="9 10">
        <text>(R)-lactate + a quinone = a quinol + pyruvate</text>
        <dbReference type="Rhea" id="RHEA:51468"/>
        <dbReference type="ChEBI" id="CHEBI:15361"/>
        <dbReference type="ChEBI" id="CHEBI:16004"/>
        <dbReference type="ChEBI" id="CHEBI:24646"/>
        <dbReference type="ChEBI" id="CHEBI:132124"/>
        <dbReference type="EC" id="1.1.5.12"/>
    </reaction>
</comment>
<feature type="binding site" evidence="9 11">
    <location>
        <position position="142"/>
    </location>
    <ligand>
        <name>FAD</name>
        <dbReference type="ChEBI" id="CHEBI:57692"/>
    </ligand>
</feature>
<dbReference type="EMBL" id="SMGD01000015">
    <property type="protein sequence ID" value="TCK47062.1"/>
    <property type="molecule type" value="Genomic_DNA"/>
</dbReference>
<feature type="domain" description="FAD-binding PCMH-type" evidence="12">
    <location>
        <begin position="41"/>
        <end position="212"/>
    </location>
</feature>
<dbReference type="InterPro" id="IPR016167">
    <property type="entry name" value="FAD-bd_PCMH_sub1"/>
</dbReference>
<evidence type="ECO:0000256" key="1">
    <source>
        <dbReference type="ARBA" id="ARBA00001974"/>
    </source>
</evidence>
<dbReference type="NCBIfam" id="NF008387">
    <property type="entry name" value="PRK11183.1"/>
    <property type="match status" value="1"/>
</dbReference>
<proteinExistence type="inferred from homology"/>
<dbReference type="OrthoDB" id="9772552at2"/>
<dbReference type="Gene3D" id="3.30.465.10">
    <property type="match status" value="1"/>
</dbReference>
<comment type="subcellular location">
    <subcellularLocation>
        <location evidence="9">Cell inner membrane</location>
        <topology evidence="9">Peripheral membrane protein</topology>
        <orientation evidence="9">Cytoplasmic side</orientation>
    </subcellularLocation>
</comment>
<reference evidence="13 14" key="1">
    <citation type="submission" date="2019-03" db="EMBL/GenBank/DDBJ databases">
        <title>Genomic Encyclopedia of Type Strains, Phase IV (KMG-IV): sequencing the most valuable type-strain genomes for metagenomic binning, comparative biology and taxonomic classification.</title>
        <authorList>
            <person name="Goeker M."/>
        </authorList>
    </citation>
    <scope>NUCLEOTIDE SEQUENCE [LARGE SCALE GENOMIC DNA]</scope>
    <source>
        <strain evidence="13 14">DSM 18577</strain>
    </source>
</reference>
<dbReference type="Gene3D" id="3.30.1370.20">
    <property type="entry name" value="D-lactate dehydrogenase, cap domain, subdomain 2"/>
    <property type="match status" value="1"/>
</dbReference>
<dbReference type="Pfam" id="PF09330">
    <property type="entry name" value="Lact-deh-memb"/>
    <property type="match status" value="1"/>
</dbReference>
<dbReference type="RefSeq" id="WP_131913531.1">
    <property type="nucleotide sequence ID" value="NZ_OU594967.1"/>
</dbReference>
<dbReference type="Proteomes" id="UP000295565">
    <property type="component" value="Unassembled WGS sequence"/>
</dbReference>
<dbReference type="GO" id="GO:0055085">
    <property type="term" value="P:transmembrane transport"/>
    <property type="evidence" value="ECO:0007669"/>
    <property type="project" value="InterPro"/>
</dbReference>
<dbReference type="FunFam" id="3.30.43.10:FF:000005">
    <property type="entry name" value="Quinone-dependent D-lactate dehydrogenase"/>
    <property type="match status" value="1"/>
</dbReference>
<comment type="function">
    <text evidence="9 10">Catalyzes the oxidation of D-lactate to pyruvate.</text>
</comment>
<evidence type="ECO:0000259" key="12">
    <source>
        <dbReference type="PROSITE" id="PS51387"/>
    </source>
</evidence>
<dbReference type="Gene3D" id="3.30.70.610">
    <property type="entry name" value="D-lactate dehydrogenase, cap domain, subdomain 1"/>
    <property type="match status" value="2"/>
</dbReference>
<accession>A0A4R1J8Z9</accession>
<dbReference type="GO" id="GO:0004458">
    <property type="term" value="F:D-lactate dehydrogenase (cytochrome) activity"/>
    <property type="evidence" value="ECO:0007669"/>
    <property type="project" value="UniProtKB-UniRule"/>
</dbReference>
<dbReference type="InterPro" id="IPR036318">
    <property type="entry name" value="FAD-bd_PCMH-like_sf"/>
</dbReference>
<name>A0A4R1J8Z9_9GAMM</name>
<keyword evidence="3 9" id="KW-0997">Cell inner membrane</keyword>
<evidence type="ECO:0000256" key="8">
    <source>
        <dbReference type="ARBA" id="ARBA00023136"/>
    </source>
</evidence>
<dbReference type="InterPro" id="IPR016164">
    <property type="entry name" value="FAD-linked_Oxase-like_C"/>
</dbReference>
<keyword evidence="5 9" id="KW-0874">Quinone</keyword>
<sequence length="571" mass="64668">MAQLSEENRQLIGRFNDIVGHSHVLTKNSATRRYRKGFRFGDGPVLAVVKPGSLYQQWQILQACVEADVIVITQAANTGLTGGSTPDGDDYDRPIVIVNVMRINQVHLIQNGEQVVCLPGSTLDELEKRLRPLGREPHSVIGSSCLGASVLGGICNNSGGSLVRRGPAYTELAIFAQLDEQGQLKLVNHLGIELGDDPKTILSQLEKGQFKQIHSMENAKASDNEYQEHIRDVDANSAARFNADPRRLYEASGCAGKLMVFAVRLDTFEAQKDNQVFYIGTNDPDVLEDLRREMLAHFKSLPISGEYIHRDCYDIAEKYGKDTFLMINWLGTDRLPLFFSLKSRFDGWCAQIPGLSETLSDRILQGLSRLFPNHLPKRMQQYRQGYEHHLLLKMAGDGIDEARQYLKAFFKSHEGDFFECTPDEGKKAFLHRFAAAGAAVRYRAVHPDTVEDIVALDIALKRNERQWEEHLPEDIDKDILVKLYYGHFFCHVFHQDYVIRKGANCLELEHKMWALLDQRQAQYPAEHNVGHLYPAGSEQAKFYQELDPCNAFNPGIGQTSKCKHWHEHTPH</sequence>
<dbReference type="AlphaFoldDB" id="A0A4R1J8Z9"/>
<comment type="cofactor">
    <cofactor evidence="1 9 10 11">
        <name>FAD</name>
        <dbReference type="ChEBI" id="CHEBI:57692"/>
    </cofactor>
</comment>
<protein>
    <recommendedName>
        <fullName evidence="9">Quinone-dependent D-lactate dehydrogenase</fullName>
        <ecNumber evidence="9">1.1.5.12</ecNumber>
    </recommendedName>
    <alternativeName>
        <fullName evidence="9">D-lactate dehydrogenase</fullName>
        <shortName evidence="9">D-LDH</shortName>
    </alternativeName>
</protein>
<dbReference type="InterPro" id="IPR016172">
    <property type="entry name" value="D-lactate_DH_C-sub1"/>
</dbReference>
<keyword evidence="6 9" id="KW-0274">FAD</keyword>
<keyword evidence="2 9" id="KW-1003">Cell membrane</keyword>
<dbReference type="GO" id="GO:0102029">
    <property type="term" value="F:D-lactate dehydrogenase (quinone) activity"/>
    <property type="evidence" value="ECO:0007669"/>
    <property type="project" value="UniProtKB-EC"/>
</dbReference>
<dbReference type="GO" id="GO:0071949">
    <property type="term" value="F:FAD binding"/>
    <property type="evidence" value="ECO:0007669"/>
    <property type="project" value="InterPro"/>
</dbReference>
<dbReference type="HAMAP" id="MF_02092">
    <property type="entry name" value="DLDH_Dld"/>
    <property type="match status" value="1"/>
</dbReference>
<feature type="binding site" evidence="9 11">
    <location>
        <begin position="83"/>
        <end position="84"/>
    </location>
    <ligand>
        <name>FAD</name>
        <dbReference type="ChEBI" id="CHEBI:57692"/>
    </ligand>
</feature>
<dbReference type="GO" id="GO:0031234">
    <property type="term" value="C:extrinsic component of cytoplasmic side of plasma membrane"/>
    <property type="evidence" value="ECO:0007669"/>
    <property type="project" value="UniProtKB-UniRule"/>
</dbReference>
<feature type="binding site" evidence="9 11">
    <location>
        <position position="149"/>
    </location>
    <ligand>
        <name>FAD</name>
        <dbReference type="ChEBI" id="CHEBI:57692"/>
    </ligand>
</feature>
<evidence type="ECO:0000256" key="10">
    <source>
        <dbReference type="PIRNR" id="PIRNR000101"/>
    </source>
</evidence>
<evidence type="ECO:0000256" key="7">
    <source>
        <dbReference type="ARBA" id="ARBA00023002"/>
    </source>
</evidence>
<evidence type="ECO:0000256" key="2">
    <source>
        <dbReference type="ARBA" id="ARBA00022475"/>
    </source>
</evidence>
<keyword evidence="8 9" id="KW-0472">Membrane</keyword>
<keyword evidence="4 9" id="KW-0285">Flavoprotein</keyword>
<evidence type="ECO:0000313" key="14">
    <source>
        <dbReference type="Proteomes" id="UP000295565"/>
    </source>
</evidence>
<dbReference type="InterPro" id="IPR016166">
    <property type="entry name" value="FAD-bd_PCMH"/>
</dbReference>
<dbReference type="PIRSF" id="PIRSF000101">
    <property type="entry name" value="D-lactate_dh"/>
    <property type="match status" value="1"/>
</dbReference>
<feature type="binding site" evidence="9 11">
    <location>
        <begin position="75"/>
        <end position="79"/>
    </location>
    <ligand>
        <name>FAD</name>
        <dbReference type="ChEBI" id="CHEBI:57692"/>
    </ligand>
</feature>
<feature type="binding site" evidence="11">
    <location>
        <position position="255"/>
    </location>
    <ligand>
        <name>FAD</name>
        <dbReference type="ChEBI" id="CHEBI:57692"/>
    </ligand>
</feature>
<keyword evidence="7 9" id="KW-0560">Oxidoreductase</keyword>
<dbReference type="PANTHER" id="PTHR43716">
    <property type="entry name" value="D-2-HYDROXYGLUTARATE DEHYDROGENASE, MITOCHONDRIAL"/>
    <property type="match status" value="1"/>
</dbReference>
<gene>
    <name evidence="9" type="primary">dld</name>
    <name evidence="13" type="ORF">EV690_2755</name>
</gene>
<evidence type="ECO:0000256" key="4">
    <source>
        <dbReference type="ARBA" id="ARBA00022630"/>
    </source>
</evidence>
<dbReference type="GO" id="GO:0022904">
    <property type="term" value="P:respiratory electron transport chain"/>
    <property type="evidence" value="ECO:0007669"/>
    <property type="project" value="InterPro"/>
</dbReference>
<dbReference type="Pfam" id="PF01565">
    <property type="entry name" value="FAD_binding_4"/>
    <property type="match status" value="1"/>
</dbReference>
<dbReference type="InterPro" id="IPR051264">
    <property type="entry name" value="FAD-oxidored/transferase_4"/>
</dbReference>
<dbReference type="GO" id="GO:0048038">
    <property type="term" value="F:quinone binding"/>
    <property type="evidence" value="ECO:0007669"/>
    <property type="project" value="UniProtKB-KW"/>
</dbReference>
<feature type="binding site" evidence="9 11">
    <location>
        <position position="260"/>
    </location>
    <ligand>
        <name>FAD</name>
        <dbReference type="ChEBI" id="CHEBI:57692"/>
    </ligand>
</feature>
<dbReference type="SUPFAM" id="SSF55103">
    <property type="entry name" value="FAD-linked oxidases, C-terminal domain"/>
    <property type="match status" value="1"/>
</dbReference>
<evidence type="ECO:0000256" key="11">
    <source>
        <dbReference type="PIRSR" id="PIRSR000101-1"/>
    </source>
</evidence>
<evidence type="ECO:0000256" key="9">
    <source>
        <dbReference type="HAMAP-Rule" id="MF_02092"/>
    </source>
</evidence>
<evidence type="ECO:0000256" key="3">
    <source>
        <dbReference type="ARBA" id="ARBA00022519"/>
    </source>
</evidence>
<feature type="binding site" evidence="9 11">
    <location>
        <position position="159"/>
    </location>
    <ligand>
        <name>FAD</name>
        <dbReference type="ChEBI" id="CHEBI:57692"/>
    </ligand>
</feature>
<organism evidence="13 14">
    <name type="scientific">Celerinatantimonas diazotrophica</name>
    <dbReference type="NCBI Taxonomy" id="412034"/>
    <lineage>
        <taxon>Bacteria</taxon>
        <taxon>Pseudomonadati</taxon>
        <taxon>Pseudomonadota</taxon>
        <taxon>Gammaproteobacteria</taxon>
        <taxon>Celerinatantimonadaceae</taxon>
        <taxon>Celerinatantimonas</taxon>
    </lineage>
</organism>
<dbReference type="PROSITE" id="PS51387">
    <property type="entry name" value="FAD_PCMH"/>
    <property type="match status" value="1"/>
</dbReference>
<dbReference type="GO" id="GO:0006089">
    <property type="term" value="P:lactate metabolic process"/>
    <property type="evidence" value="ECO:0007669"/>
    <property type="project" value="UniProtKB-UniRule"/>
</dbReference>
<dbReference type="EC" id="1.1.5.12" evidence="9"/>
<keyword evidence="14" id="KW-1185">Reference proteome</keyword>
<evidence type="ECO:0000256" key="5">
    <source>
        <dbReference type="ARBA" id="ARBA00022719"/>
    </source>
</evidence>
<dbReference type="InterPro" id="IPR012256">
    <property type="entry name" value="D_lactate_DH"/>
</dbReference>
<evidence type="ECO:0000313" key="13">
    <source>
        <dbReference type="EMBL" id="TCK47062.1"/>
    </source>
</evidence>
<evidence type="ECO:0000256" key="6">
    <source>
        <dbReference type="ARBA" id="ARBA00022827"/>
    </source>
</evidence>
<dbReference type="InterPro" id="IPR015409">
    <property type="entry name" value="Lactate_DH_C"/>
</dbReference>
<dbReference type="Gene3D" id="3.30.43.10">
    <property type="entry name" value="Uridine Diphospho-n-acetylenolpyruvylglucosamine Reductase, domain 2"/>
    <property type="match status" value="2"/>
</dbReference>